<proteinExistence type="predicted"/>
<dbReference type="RefSeq" id="WP_406764502.1">
    <property type="nucleotide sequence ID" value="NZ_JBJHZY010000001.1"/>
</dbReference>
<comment type="caution">
    <text evidence="1">The sequence shown here is derived from an EMBL/GenBank/DDBJ whole genome shotgun (WGS) entry which is preliminary data.</text>
</comment>
<accession>A0ABW8TRS6</accession>
<dbReference type="Proteomes" id="UP001623661">
    <property type="component" value="Unassembled WGS sequence"/>
</dbReference>
<sequence length="169" mass="20076">MKQDYNMERCTFNLIPAYRQNYITLRVSWLIELLQINNNHWPIDFMELLKKIKTLQPFPFEYAFIDLSEKHDALTEYVEEHSLHIIFVNRNKVNYPRQHPTYKKLSFAIVRELAHIVLGHLLIPKISKTPEELNIEVLESKEFALRFLNAGAVGFSYNYCHPKISILEI</sequence>
<protein>
    <recommendedName>
        <fullName evidence="3">IrrE N-terminal-like domain-containing protein</fullName>
    </recommendedName>
</protein>
<evidence type="ECO:0000313" key="1">
    <source>
        <dbReference type="EMBL" id="MFL0267916.1"/>
    </source>
</evidence>
<gene>
    <name evidence="1" type="ORF">ACJDUH_07360</name>
</gene>
<keyword evidence="2" id="KW-1185">Reference proteome</keyword>
<evidence type="ECO:0000313" key="2">
    <source>
        <dbReference type="Proteomes" id="UP001623661"/>
    </source>
</evidence>
<dbReference type="EMBL" id="JBJHZY010000001">
    <property type="protein sequence ID" value="MFL0267916.1"/>
    <property type="molecule type" value="Genomic_DNA"/>
</dbReference>
<name>A0ABW8TRS6_9CLOT</name>
<reference evidence="1 2" key="1">
    <citation type="submission" date="2024-11" db="EMBL/GenBank/DDBJ databases">
        <authorList>
            <person name="Heng Y.C."/>
            <person name="Lim A.C.H."/>
            <person name="Lee J.K.Y."/>
            <person name="Kittelmann S."/>
        </authorList>
    </citation>
    <scope>NUCLEOTIDE SEQUENCE [LARGE SCALE GENOMIC DNA]</scope>
    <source>
        <strain evidence="1 2">WILCCON 0202</strain>
    </source>
</reference>
<organism evidence="1 2">
    <name type="scientific">Candidatus Clostridium radicumherbarum</name>
    <dbReference type="NCBI Taxonomy" id="3381662"/>
    <lineage>
        <taxon>Bacteria</taxon>
        <taxon>Bacillati</taxon>
        <taxon>Bacillota</taxon>
        <taxon>Clostridia</taxon>
        <taxon>Eubacteriales</taxon>
        <taxon>Clostridiaceae</taxon>
        <taxon>Clostridium</taxon>
    </lineage>
</organism>
<evidence type="ECO:0008006" key="3">
    <source>
        <dbReference type="Google" id="ProtNLM"/>
    </source>
</evidence>